<dbReference type="AlphaFoldDB" id="A0A1A8QY35"/>
<sequence length="142" mass="15537">MIRGDGFLERNQLLPDPGHWWILPHGDGQHRSSGGVFNRVYRGGERPGGDSRPNEPRAESPPEPVPGVPGHRGHPGRHLGDAFLSGERAYGLLVFWESVVRDLSGPGRSVLHLVHCAPVRHQPGPVLVRYAGCRVQPEADSE</sequence>
<name>A0A1A8QY35_9TELE</name>
<protein>
    <submittedName>
        <fullName evidence="2">Adrenoceptor alpha 2C</fullName>
    </submittedName>
</protein>
<evidence type="ECO:0000256" key="1">
    <source>
        <dbReference type="SAM" id="MobiDB-lite"/>
    </source>
</evidence>
<dbReference type="EMBL" id="HAEH01013647">
    <property type="protein sequence ID" value="SBR97929.1"/>
    <property type="molecule type" value="Transcribed_RNA"/>
</dbReference>
<feature type="compositionally biased region" description="Basic and acidic residues" evidence="1">
    <location>
        <begin position="42"/>
        <end position="60"/>
    </location>
</feature>
<reference evidence="2" key="2">
    <citation type="submission" date="2016-06" db="EMBL/GenBank/DDBJ databases">
        <title>The genome of a short-lived fish provides insights into sex chromosome evolution and the genetic control of aging.</title>
        <authorList>
            <person name="Reichwald K."/>
            <person name="Felder M."/>
            <person name="Petzold A."/>
            <person name="Koch P."/>
            <person name="Groth M."/>
            <person name="Platzer M."/>
        </authorList>
    </citation>
    <scope>NUCLEOTIDE SEQUENCE</scope>
    <source>
        <tissue evidence="2">Brain</tissue>
    </source>
</reference>
<feature type="non-terminal residue" evidence="2">
    <location>
        <position position="142"/>
    </location>
</feature>
<proteinExistence type="predicted"/>
<reference evidence="2" key="1">
    <citation type="submission" date="2016-05" db="EMBL/GenBank/DDBJ databases">
        <authorList>
            <person name="Lavstsen T."/>
            <person name="Jespersen J.S."/>
        </authorList>
    </citation>
    <scope>NUCLEOTIDE SEQUENCE</scope>
    <source>
        <tissue evidence="2">Brain</tissue>
    </source>
</reference>
<accession>A0A1A8QY35</accession>
<feature type="region of interest" description="Disordered" evidence="1">
    <location>
        <begin position="29"/>
        <end position="80"/>
    </location>
</feature>
<evidence type="ECO:0000313" key="2">
    <source>
        <dbReference type="EMBL" id="SBR97929.1"/>
    </source>
</evidence>
<gene>
    <name evidence="2" type="primary">ADRA2C</name>
</gene>
<organism evidence="2">
    <name type="scientific">Nothobranchius rachovii</name>
    <name type="common">bluefin notho</name>
    <dbReference type="NCBI Taxonomy" id="451742"/>
    <lineage>
        <taxon>Eukaryota</taxon>
        <taxon>Metazoa</taxon>
        <taxon>Chordata</taxon>
        <taxon>Craniata</taxon>
        <taxon>Vertebrata</taxon>
        <taxon>Euteleostomi</taxon>
        <taxon>Actinopterygii</taxon>
        <taxon>Neopterygii</taxon>
        <taxon>Teleostei</taxon>
        <taxon>Neoteleostei</taxon>
        <taxon>Acanthomorphata</taxon>
        <taxon>Ovalentaria</taxon>
        <taxon>Atherinomorphae</taxon>
        <taxon>Cyprinodontiformes</taxon>
        <taxon>Nothobranchiidae</taxon>
        <taxon>Nothobranchius</taxon>
    </lineage>
</organism>